<keyword evidence="1" id="KW-0732">Signal</keyword>
<evidence type="ECO:0000313" key="4">
    <source>
        <dbReference type="Proteomes" id="UP000638918"/>
    </source>
</evidence>
<gene>
    <name evidence="3" type="ORF">H9656_13960</name>
</gene>
<feature type="chain" id="PRO_5046383678" description="Surface-adhesin protein E-like domain-containing protein" evidence="1">
    <location>
        <begin position="21"/>
        <end position="146"/>
    </location>
</feature>
<evidence type="ECO:0000259" key="2">
    <source>
        <dbReference type="Pfam" id="PF16747"/>
    </source>
</evidence>
<feature type="domain" description="Surface-adhesin protein E-like" evidence="2">
    <location>
        <begin position="23"/>
        <end position="121"/>
    </location>
</feature>
<dbReference type="InterPro" id="IPR031939">
    <property type="entry name" value="Adhesin_E-like"/>
</dbReference>
<proteinExistence type="predicted"/>
<organism evidence="3 4">
    <name type="scientific">Brevundimonas guildfordensis</name>
    <dbReference type="NCBI Taxonomy" id="2762241"/>
    <lineage>
        <taxon>Bacteria</taxon>
        <taxon>Pseudomonadati</taxon>
        <taxon>Pseudomonadota</taxon>
        <taxon>Alphaproteobacteria</taxon>
        <taxon>Caulobacterales</taxon>
        <taxon>Caulobacteraceae</taxon>
        <taxon>Brevundimonas</taxon>
    </lineage>
</organism>
<reference evidence="3 4" key="1">
    <citation type="submission" date="2020-08" db="EMBL/GenBank/DDBJ databases">
        <title>A Genomic Blueprint of the Chicken Gut Microbiome.</title>
        <authorList>
            <person name="Gilroy R."/>
            <person name="Ravi A."/>
            <person name="Getino M."/>
            <person name="Pursley I."/>
            <person name="Horton D.L."/>
            <person name="Alikhan N.-F."/>
            <person name="Baker D."/>
            <person name="Gharbi K."/>
            <person name="Hall N."/>
            <person name="Watson M."/>
            <person name="Adriaenssens E.M."/>
            <person name="Foster-Nyarko E."/>
            <person name="Jarju S."/>
            <person name="Secka A."/>
            <person name="Antonio M."/>
            <person name="Oren A."/>
            <person name="Chaudhuri R."/>
            <person name="La Ragione R.M."/>
            <person name="Hildebrand F."/>
            <person name="Pallen M.J."/>
        </authorList>
    </citation>
    <scope>NUCLEOTIDE SEQUENCE [LARGE SCALE GENOMIC DNA]</scope>
    <source>
        <strain evidence="3 4">Sa3CVA3</strain>
    </source>
</reference>
<dbReference type="RefSeq" id="WP_191744872.1">
    <property type="nucleotide sequence ID" value="NZ_JACSQU010000008.1"/>
</dbReference>
<evidence type="ECO:0000256" key="1">
    <source>
        <dbReference type="SAM" id="SignalP"/>
    </source>
</evidence>
<dbReference type="Proteomes" id="UP000638918">
    <property type="component" value="Unassembled WGS sequence"/>
</dbReference>
<accession>A0ABR8R3Y2</accession>
<comment type="caution">
    <text evidence="3">The sequence shown here is derived from an EMBL/GenBank/DDBJ whole genome shotgun (WGS) entry which is preliminary data.</text>
</comment>
<keyword evidence="4" id="KW-1185">Reference proteome</keyword>
<name>A0ABR8R3Y2_9CAUL</name>
<sequence>MKRRVCAAVAMSMLTSVAHAGDWRLVTINNAGAFGIDFGSVRTEARGISAWVLAVNPVSDSDGVGYSLIRTLFDCDRDESAFTTIVEYAEDGTSLGSVSGRIAWMPLVPDSVGYANMRAACFNEAYGDKGWDNPSAFVAAYRQVQN</sequence>
<dbReference type="EMBL" id="JACSQU010000008">
    <property type="protein sequence ID" value="MBD7942490.1"/>
    <property type="molecule type" value="Genomic_DNA"/>
</dbReference>
<dbReference type="Pfam" id="PF16747">
    <property type="entry name" value="Adhesin_E"/>
    <property type="match status" value="1"/>
</dbReference>
<protein>
    <recommendedName>
        <fullName evidence="2">Surface-adhesin protein E-like domain-containing protein</fullName>
    </recommendedName>
</protein>
<evidence type="ECO:0000313" key="3">
    <source>
        <dbReference type="EMBL" id="MBD7942490.1"/>
    </source>
</evidence>
<feature type="signal peptide" evidence="1">
    <location>
        <begin position="1"/>
        <end position="20"/>
    </location>
</feature>